<name>A0A1L9PTJ1_ASPVE</name>
<accession>A0A1L9PTJ1</accession>
<dbReference type="GeneID" id="63725958"/>
<organism evidence="2 3">
    <name type="scientific">Aspergillus versicolor CBS 583.65</name>
    <dbReference type="NCBI Taxonomy" id="1036611"/>
    <lineage>
        <taxon>Eukaryota</taxon>
        <taxon>Fungi</taxon>
        <taxon>Dikarya</taxon>
        <taxon>Ascomycota</taxon>
        <taxon>Pezizomycotina</taxon>
        <taxon>Eurotiomycetes</taxon>
        <taxon>Eurotiomycetidae</taxon>
        <taxon>Eurotiales</taxon>
        <taxon>Aspergillaceae</taxon>
        <taxon>Aspergillus</taxon>
        <taxon>Aspergillus subgen. Nidulantes</taxon>
    </lineage>
</organism>
<dbReference type="RefSeq" id="XP_040670575.1">
    <property type="nucleotide sequence ID" value="XM_040810447.1"/>
</dbReference>
<evidence type="ECO:0000256" key="1">
    <source>
        <dbReference type="SAM" id="MobiDB-lite"/>
    </source>
</evidence>
<protein>
    <recommendedName>
        <fullName evidence="4">Rad21/Rec8-like protein C-terminal eukaryotic domain-containing protein</fullName>
    </recommendedName>
</protein>
<reference evidence="3" key="1">
    <citation type="journal article" date="2017" name="Genome Biol.">
        <title>Comparative genomics reveals high biological diversity and specific adaptations in the industrially and medically important fungal genus Aspergillus.</title>
        <authorList>
            <person name="de Vries R.P."/>
            <person name="Riley R."/>
            <person name="Wiebenga A."/>
            <person name="Aguilar-Osorio G."/>
            <person name="Amillis S."/>
            <person name="Uchima C.A."/>
            <person name="Anderluh G."/>
            <person name="Asadollahi M."/>
            <person name="Askin M."/>
            <person name="Barry K."/>
            <person name="Battaglia E."/>
            <person name="Bayram O."/>
            <person name="Benocci T."/>
            <person name="Braus-Stromeyer S.A."/>
            <person name="Caldana C."/>
            <person name="Canovas D."/>
            <person name="Cerqueira G.C."/>
            <person name="Chen F."/>
            <person name="Chen W."/>
            <person name="Choi C."/>
            <person name="Clum A."/>
            <person name="Dos Santos R.A."/>
            <person name="Damasio A.R."/>
            <person name="Diallinas G."/>
            <person name="Emri T."/>
            <person name="Fekete E."/>
            <person name="Flipphi M."/>
            <person name="Freyberg S."/>
            <person name="Gallo A."/>
            <person name="Gournas C."/>
            <person name="Habgood R."/>
            <person name="Hainaut M."/>
            <person name="Harispe M.L."/>
            <person name="Henrissat B."/>
            <person name="Hilden K.S."/>
            <person name="Hope R."/>
            <person name="Hossain A."/>
            <person name="Karabika E."/>
            <person name="Karaffa L."/>
            <person name="Karanyi Z."/>
            <person name="Krasevec N."/>
            <person name="Kuo A."/>
            <person name="Kusch H."/>
            <person name="LaButti K."/>
            <person name="Lagendijk E.L."/>
            <person name="Lapidus A."/>
            <person name="Levasseur A."/>
            <person name="Lindquist E."/>
            <person name="Lipzen A."/>
            <person name="Logrieco A.F."/>
            <person name="MacCabe A."/>
            <person name="Maekelae M.R."/>
            <person name="Malavazi I."/>
            <person name="Melin P."/>
            <person name="Meyer V."/>
            <person name="Mielnichuk N."/>
            <person name="Miskei M."/>
            <person name="Molnar A.P."/>
            <person name="Mule G."/>
            <person name="Ngan C.Y."/>
            <person name="Orejas M."/>
            <person name="Orosz E."/>
            <person name="Ouedraogo J.P."/>
            <person name="Overkamp K.M."/>
            <person name="Park H.-S."/>
            <person name="Perrone G."/>
            <person name="Piumi F."/>
            <person name="Punt P.J."/>
            <person name="Ram A.F."/>
            <person name="Ramon A."/>
            <person name="Rauscher S."/>
            <person name="Record E."/>
            <person name="Riano-Pachon D.M."/>
            <person name="Robert V."/>
            <person name="Roehrig J."/>
            <person name="Ruller R."/>
            <person name="Salamov A."/>
            <person name="Salih N.S."/>
            <person name="Samson R.A."/>
            <person name="Sandor E."/>
            <person name="Sanguinetti M."/>
            <person name="Schuetze T."/>
            <person name="Sepcic K."/>
            <person name="Shelest E."/>
            <person name="Sherlock G."/>
            <person name="Sophianopoulou V."/>
            <person name="Squina F.M."/>
            <person name="Sun H."/>
            <person name="Susca A."/>
            <person name="Todd R.B."/>
            <person name="Tsang A."/>
            <person name="Unkles S.E."/>
            <person name="van de Wiele N."/>
            <person name="van Rossen-Uffink D."/>
            <person name="Oliveira J.V."/>
            <person name="Vesth T.C."/>
            <person name="Visser J."/>
            <person name="Yu J.-H."/>
            <person name="Zhou M."/>
            <person name="Andersen M.R."/>
            <person name="Archer D.B."/>
            <person name="Baker S.E."/>
            <person name="Benoit I."/>
            <person name="Brakhage A.A."/>
            <person name="Braus G.H."/>
            <person name="Fischer R."/>
            <person name="Frisvad J.C."/>
            <person name="Goldman G.H."/>
            <person name="Houbraken J."/>
            <person name="Oakley B."/>
            <person name="Pocsi I."/>
            <person name="Scazzocchio C."/>
            <person name="Seiboth B."/>
            <person name="vanKuyk P.A."/>
            <person name="Wortman J."/>
            <person name="Dyer P.S."/>
            <person name="Grigoriev I.V."/>
        </authorList>
    </citation>
    <scope>NUCLEOTIDE SEQUENCE [LARGE SCALE GENOMIC DNA]</scope>
    <source>
        <strain evidence="3">CBS 583.65</strain>
    </source>
</reference>
<proteinExistence type="predicted"/>
<dbReference type="Proteomes" id="UP000184073">
    <property type="component" value="Unassembled WGS sequence"/>
</dbReference>
<keyword evidence="3" id="KW-1185">Reference proteome</keyword>
<dbReference type="AlphaFoldDB" id="A0A1L9PTJ1"/>
<evidence type="ECO:0008006" key="4">
    <source>
        <dbReference type="Google" id="ProtNLM"/>
    </source>
</evidence>
<gene>
    <name evidence="2" type="ORF">ASPVEDRAFT_31248</name>
</gene>
<sequence length="662" mass="71833">MFYSHEVLTSPEHGVATVWLVATLGARCSQGLCCDHRPSGADGPQAPEQSLAMHDRMRHMLRSVPAGGLDPTAGKARPDQLVLPKDPSFLPENNLPGLGLDLSKLNRLLDIERSQQSSVCLSQTPDLSQSALSSSSALHLNLPFDDNIPGNTGGFSSEADIASSVQGGLDFGVFMANEDGGVLLQPDFEFDENGNIIELGPRQQSQARLNPISDARESGMNESTFDDQPLLADEDIEMAITNEPARPTRHAGTFGIGDDPVVQLKDIDNLNEVTAAQRQRAPKVLPTDGQTGLRNVDLARMNDEYLHNMVVASKQKRNNKIPTQAKKNAAYWVFGLGIGCVGAGVGTAQFTHPLRFFSGDKLYDTLAPKKPSRKRPLDDESESEARRVRAREDDDAHLGRLDLVDDNNIWNQDVELARHASPPLYDGNSSQMPWNITVSVQSSRHDASAANIFRGIGSVSDFSSRGIPESVVSFGREASVGISGISRARSRLTSASPLAGRGFQYDIDSLSIPGYEDDLDKLEGFDLGHYLDGDTMENSHANLDVAGPSYTSQQELQSSLTESAMDQECINFLDFLAVKIALVKSAENAAESTFIDPEITFATLLPPQKTSPAVATQGLMHILALATKGFLSVRQNAYEDQSSADHGVRYEYGEIFLRLPEA</sequence>
<dbReference type="EMBL" id="KV878132">
    <property type="protein sequence ID" value="OJJ04813.1"/>
    <property type="molecule type" value="Genomic_DNA"/>
</dbReference>
<evidence type="ECO:0000313" key="3">
    <source>
        <dbReference type="Proteomes" id="UP000184073"/>
    </source>
</evidence>
<dbReference type="STRING" id="1036611.A0A1L9PTJ1"/>
<dbReference type="OrthoDB" id="5427633at2759"/>
<feature type="compositionally biased region" description="Basic and acidic residues" evidence="1">
    <location>
        <begin position="375"/>
        <end position="392"/>
    </location>
</feature>
<evidence type="ECO:0000313" key="2">
    <source>
        <dbReference type="EMBL" id="OJJ04813.1"/>
    </source>
</evidence>
<feature type="region of interest" description="Disordered" evidence="1">
    <location>
        <begin position="367"/>
        <end position="392"/>
    </location>
</feature>
<dbReference type="CDD" id="cd21789">
    <property type="entry name" value="Rad21_Rec8_M_SpRec8p-like"/>
    <property type="match status" value="1"/>
</dbReference>
<dbReference type="VEuPathDB" id="FungiDB:ASPVEDRAFT_31248"/>